<evidence type="ECO:0000313" key="2">
    <source>
        <dbReference type="EMBL" id="CEP07341.1"/>
    </source>
</evidence>
<dbReference type="InterPro" id="IPR036047">
    <property type="entry name" value="F-box-like_dom_sf"/>
</dbReference>
<organism evidence="2 3">
    <name type="scientific">Parasitella parasitica</name>
    <dbReference type="NCBI Taxonomy" id="35722"/>
    <lineage>
        <taxon>Eukaryota</taxon>
        <taxon>Fungi</taxon>
        <taxon>Fungi incertae sedis</taxon>
        <taxon>Mucoromycota</taxon>
        <taxon>Mucoromycotina</taxon>
        <taxon>Mucoromycetes</taxon>
        <taxon>Mucorales</taxon>
        <taxon>Mucorineae</taxon>
        <taxon>Mucoraceae</taxon>
        <taxon>Parasitella</taxon>
    </lineage>
</organism>
<dbReference type="Gene3D" id="3.80.10.10">
    <property type="entry name" value="Ribonuclease Inhibitor"/>
    <property type="match status" value="1"/>
</dbReference>
<dbReference type="PANTHER" id="PTHR38926:SF5">
    <property type="entry name" value="F-BOX AND LEUCINE-RICH REPEAT PROTEIN 6"/>
    <property type="match status" value="1"/>
</dbReference>
<dbReference type="SUPFAM" id="SSF81383">
    <property type="entry name" value="F-box domain"/>
    <property type="match status" value="1"/>
</dbReference>
<dbReference type="Gene3D" id="1.20.1280.50">
    <property type="match status" value="1"/>
</dbReference>
<dbReference type="SUPFAM" id="SSF52047">
    <property type="entry name" value="RNI-like"/>
    <property type="match status" value="1"/>
</dbReference>
<proteinExistence type="predicted"/>
<dbReference type="AlphaFoldDB" id="A0A0B7MND6"/>
<evidence type="ECO:0000259" key="1">
    <source>
        <dbReference type="PROSITE" id="PS50181"/>
    </source>
</evidence>
<reference evidence="2 3" key="1">
    <citation type="submission" date="2014-09" db="EMBL/GenBank/DDBJ databases">
        <authorList>
            <person name="Ellenberger Sabrina"/>
        </authorList>
    </citation>
    <scope>NUCLEOTIDE SEQUENCE [LARGE SCALE GENOMIC DNA]</scope>
    <source>
        <strain evidence="2 3">CBS 412.66</strain>
    </source>
</reference>
<dbReference type="SMART" id="SM00256">
    <property type="entry name" value="FBOX"/>
    <property type="match status" value="1"/>
</dbReference>
<sequence>MDQFPTEILSQIFPELTFTAKVNFASTCKKWRDFIRDSTLYQDLTVDGTSHTSAFKNFFEDHPEYRDKVHSLHLSSTDIEISAVLALPVLFPELKELVWDGEYKNGAKSDEEESDDSDDDDGFFVSRSPSGINFLEEYEKLVDAKIAESWNSITSFEEADHYPLTATILEYGGFCNLINLDVDLDDDDHSGALLIKQLMKAPKLKTLRLSHGKMSLQDFDELCSNAQQLETLQLSKIDITGPNETSTVSATFGNLERLQIDTCKGENTGKILMRMSGKCPNLKSLKVYPEYGDRNWDDEGAHLATFVSGCPHLKCYDVDFFPVTPDILAAMNKNGIKLEAITTEPEELPKQIKDLLASNQKNFIDAITLNCSLLSSFTDTERQELFNALQGFPKLKCLAIKSNGKYDVANIPINGFLQHCHNLETISLLNCKPELVSGASDNFTTKLKHLILENTASTISINGKVTDFISKTCPDLTMLDINFPYNTDNEIEFTNHKFTCIKLHCISYICDKRQFYNVKNTQGTKVYRMNYGTLEEYTKPPWNRINVSLSYASCDKLKIEEAYVLDP</sequence>
<gene>
    <name evidence="2" type="primary">PARPA_00626.1 scaffold 1011</name>
</gene>
<dbReference type="PANTHER" id="PTHR38926">
    <property type="entry name" value="F-BOX DOMAIN CONTAINING PROTEIN, EXPRESSED"/>
    <property type="match status" value="1"/>
</dbReference>
<feature type="domain" description="F-box" evidence="1">
    <location>
        <begin position="1"/>
        <end position="44"/>
    </location>
</feature>
<accession>A0A0B7MND6</accession>
<dbReference type="InterPro" id="IPR001810">
    <property type="entry name" value="F-box_dom"/>
</dbReference>
<evidence type="ECO:0000313" key="3">
    <source>
        <dbReference type="Proteomes" id="UP000054107"/>
    </source>
</evidence>
<dbReference type="Proteomes" id="UP000054107">
    <property type="component" value="Unassembled WGS sequence"/>
</dbReference>
<dbReference type="InterPro" id="IPR032675">
    <property type="entry name" value="LRR_dom_sf"/>
</dbReference>
<dbReference type="Pfam" id="PF12937">
    <property type="entry name" value="F-box-like"/>
    <property type="match status" value="1"/>
</dbReference>
<protein>
    <recommendedName>
        <fullName evidence="1">F-box domain-containing protein</fullName>
    </recommendedName>
</protein>
<name>A0A0B7MND6_9FUNG</name>
<dbReference type="PROSITE" id="PS50181">
    <property type="entry name" value="FBOX"/>
    <property type="match status" value="1"/>
</dbReference>
<dbReference type="EMBL" id="LN719213">
    <property type="protein sequence ID" value="CEP07341.1"/>
    <property type="molecule type" value="Genomic_DNA"/>
</dbReference>
<keyword evidence="3" id="KW-1185">Reference proteome</keyword>